<accession>A0ABV8SJB2</accession>
<organism evidence="5 6">
    <name type="scientific">Cohnella boryungensis</name>
    <dbReference type="NCBI Taxonomy" id="768479"/>
    <lineage>
        <taxon>Bacteria</taxon>
        <taxon>Bacillati</taxon>
        <taxon>Bacillota</taxon>
        <taxon>Bacilli</taxon>
        <taxon>Bacillales</taxon>
        <taxon>Paenibacillaceae</taxon>
        <taxon>Cohnella</taxon>
    </lineage>
</organism>
<dbReference type="Gene3D" id="3.40.50.300">
    <property type="entry name" value="P-loop containing nucleotide triphosphate hydrolases"/>
    <property type="match status" value="1"/>
</dbReference>
<evidence type="ECO:0000256" key="1">
    <source>
        <dbReference type="ARBA" id="ARBA00022448"/>
    </source>
</evidence>
<dbReference type="RefSeq" id="WP_204604541.1">
    <property type="nucleotide sequence ID" value="NZ_JBHSED010000071.1"/>
</dbReference>
<evidence type="ECO:0000259" key="4">
    <source>
        <dbReference type="PROSITE" id="PS50893"/>
    </source>
</evidence>
<evidence type="ECO:0000313" key="5">
    <source>
        <dbReference type="EMBL" id="MFC4307110.1"/>
    </source>
</evidence>
<dbReference type="PANTHER" id="PTHR42939:SF3">
    <property type="entry name" value="ABC TRANSPORTER ATP-BINDING COMPONENT"/>
    <property type="match status" value="1"/>
</dbReference>
<evidence type="ECO:0000256" key="2">
    <source>
        <dbReference type="ARBA" id="ARBA00022741"/>
    </source>
</evidence>
<comment type="caution">
    <text evidence="5">The sequence shown here is derived from an EMBL/GenBank/DDBJ whole genome shotgun (WGS) entry which is preliminary data.</text>
</comment>
<dbReference type="SUPFAM" id="SSF52540">
    <property type="entry name" value="P-loop containing nucleoside triphosphate hydrolases"/>
    <property type="match status" value="1"/>
</dbReference>
<dbReference type="InterPro" id="IPR027417">
    <property type="entry name" value="P-loop_NTPase"/>
</dbReference>
<dbReference type="CDD" id="cd03230">
    <property type="entry name" value="ABC_DR_subfamily_A"/>
    <property type="match status" value="1"/>
</dbReference>
<keyword evidence="2" id="KW-0547">Nucleotide-binding</keyword>
<dbReference type="EMBL" id="JBHSED010000071">
    <property type="protein sequence ID" value="MFC4307110.1"/>
    <property type="molecule type" value="Genomic_DNA"/>
</dbReference>
<dbReference type="Pfam" id="PF00005">
    <property type="entry name" value="ABC_tran"/>
    <property type="match status" value="1"/>
</dbReference>
<proteinExistence type="predicted"/>
<dbReference type="PROSITE" id="PS50893">
    <property type="entry name" value="ABC_TRANSPORTER_2"/>
    <property type="match status" value="1"/>
</dbReference>
<protein>
    <submittedName>
        <fullName evidence="5">ABC transporter ATP-binding protein</fullName>
    </submittedName>
</protein>
<dbReference type="Proteomes" id="UP001595755">
    <property type="component" value="Unassembled WGS sequence"/>
</dbReference>
<keyword evidence="6" id="KW-1185">Reference proteome</keyword>
<keyword evidence="3 5" id="KW-0067">ATP-binding</keyword>
<keyword evidence="1" id="KW-0813">Transport</keyword>
<dbReference type="SMART" id="SM00382">
    <property type="entry name" value="AAA"/>
    <property type="match status" value="1"/>
</dbReference>
<evidence type="ECO:0000313" key="6">
    <source>
        <dbReference type="Proteomes" id="UP001595755"/>
    </source>
</evidence>
<dbReference type="PANTHER" id="PTHR42939">
    <property type="entry name" value="ABC TRANSPORTER ATP-BINDING PROTEIN ALBC-RELATED"/>
    <property type="match status" value="1"/>
</dbReference>
<gene>
    <name evidence="5" type="ORF">ACFO1S_27165</name>
</gene>
<dbReference type="InterPro" id="IPR003439">
    <property type="entry name" value="ABC_transporter-like_ATP-bd"/>
</dbReference>
<dbReference type="InterPro" id="IPR051782">
    <property type="entry name" value="ABC_Transporter_VariousFunc"/>
</dbReference>
<dbReference type="GO" id="GO:0005524">
    <property type="term" value="F:ATP binding"/>
    <property type="evidence" value="ECO:0007669"/>
    <property type="project" value="UniProtKB-KW"/>
</dbReference>
<reference evidence="6" key="1">
    <citation type="journal article" date="2019" name="Int. J. Syst. Evol. Microbiol.">
        <title>The Global Catalogue of Microorganisms (GCM) 10K type strain sequencing project: providing services to taxonomists for standard genome sequencing and annotation.</title>
        <authorList>
            <consortium name="The Broad Institute Genomics Platform"/>
            <consortium name="The Broad Institute Genome Sequencing Center for Infectious Disease"/>
            <person name="Wu L."/>
            <person name="Ma J."/>
        </authorList>
    </citation>
    <scope>NUCLEOTIDE SEQUENCE [LARGE SCALE GENOMIC DNA]</scope>
    <source>
        <strain evidence="6">CGMCC 4.1641</strain>
    </source>
</reference>
<evidence type="ECO:0000256" key="3">
    <source>
        <dbReference type="ARBA" id="ARBA00022840"/>
    </source>
</evidence>
<dbReference type="InterPro" id="IPR003593">
    <property type="entry name" value="AAA+_ATPase"/>
</dbReference>
<name>A0ABV8SJB2_9BACL</name>
<feature type="domain" description="ABC transporter" evidence="4">
    <location>
        <begin position="4"/>
        <end position="230"/>
    </location>
</feature>
<sequence length="293" mass="33118">MNTIEVRGLTKKFRGGFELGPLDLSVRQGYVTGLVGPNGAGKSTIIKLLMGLSIANAGEIRLFGDRMPGREAEIKARIGFVSEENRLYEHLTIEAMRSIYAPFYKSWSDKAFREYTDRFELASRSRIRTLSKGMRMKLAIAFALSGGAELLIMDEPTAGLDPIFRRELLDMLADLMQDERKTILFSTHITTDLDRIADYIVFVNRGQLVFDQSREEIFERYVLVKGGKELLDRDIRQAFVGLRETSVGFEALSGDRKQAVRLFAGQALIETPSLEEIMYYTAKGENKHAEPRS</sequence>